<dbReference type="AlphaFoldDB" id="E5Y3G8"/>
<keyword evidence="1" id="KW-0472">Membrane</keyword>
<protein>
    <recommendedName>
        <fullName evidence="4">Lysine exporter LysO family protein</fullName>
    </recommendedName>
</protein>
<organism evidence="2 3">
    <name type="scientific">Bilophila wadsworthia (strain 3_1_6)</name>
    <dbReference type="NCBI Taxonomy" id="563192"/>
    <lineage>
        <taxon>Bacteria</taxon>
        <taxon>Pseudomonadati</taxon>
        <taxon>Thermodesulfobacteriota</taxon>
        <taxon>Desulfovibrionia</taxon>
        <taxon>Desulfovibrionales</taxon>
        <taxon>Desulfovibrionaceae</taxon>
        <taxon>Bilophila</taxon>
    </lineage>
</organism>
<name>E5Y3G8_BILW3</name>
<evidence type="ECO:0000313" key="2">
    <source>
        <dbReference type="EMBL" id="EFV45464.1"/>
    </source>
</evidence>
<dbReference type="Pfam" id="PF03956">
    <property type="entry name" value="Lys_export"/>
    <property type="match status" value="1"/>
</dbReference>
<dbReference type="STRING" id="563192.HMPREF0179_00729"/>
<keyword evidence="3" id="KW-1185">Reference proteome</keyword>
<dbReference type="OrthoDB" id="5451742at2"/>
<dbReference type="GO" id="GO:0005886">
    <property type="term" value="C:plasma membrane"/>
    <property type="evidence" value="ECO:0007669"/>
    <property type="project" value="TreeGrafter"/>
</dbReference>
<reference evidence="2 3" key="1">
    <citation type="submission" date="2010-10" db="EMBL/GenBank/DDBJ databases">
        <authorList>
            <consortium name="The Broad Institute Genome Sequencing Platform"/>
            <person name="Ward D."/>
            <person name="Earl A."/>
            <person name="Feldgarden M."/>
            <person name="Young S.K."/>
            <person name="Gargeya S."/>
            <person name="Zeng Q."/>
            <person name="Alvarado L."/>
            <person name="Berlin A."/>
            <person name="Bochicchio J."/>
            <person name="Chapman S.B."/>
            <person name="Chen Z."/>
            <person name="Freedman E."/>
            <person name="Gellesch M."/>
            <person name="Goldberg J."/>
            <person name="Griggs A."/>
            <person name="Gujja S."/>
            <person name="Heilman E."/>
            <person name="Heiman D."/>
            <person name="Howarth C."/>
            <person name="Mehta T."/>
            <person name="Neiman D."/>
            <person name="Pearson M."/>
            <person name="Roberts A."/>
            <person name="Saif S."/>
            <person name="Shea T."/>
            <person name="Shenoy N."/>
            <person name="Sisk P."/>
            <person name="Stolte C."/>
            <person name="Sykes S."/>
            <person name="White J."/>
            <person name="Yandava C."/>
            <person name="Allen-Vercoe E."/>
            <person name="Sibley C."/>
            <person name="Ambrose C.E."/>
            <person name="Strauss J."/>
            <person name="Daigneault M."/>
            <person name="Haas B."/>
            <person name="Nusbaum C."/>
            <person name="Birren B."/>
        </authorList>
    </citation>
    <scope>NUCLEOTIDE SEQUENCE [LARGE SCALE GENOMIC DNA]</scope>
    <source>
        <strain evidence="2 3">3_1_6</strain>
    </source>
</reference>
<dbReference type="RefSeq" id="WP_005025094.1">
    <property type="nucleotide sequence ID" value="NZ_KE150238.1"/>
</dbReference>
<dbReference type="eggNOG" id="COG2431">
    <property type="taxonomic scope" value="Bacteria"/>
</dbReference>
<dbReference type="GeneID" id="78085870"/>
<dbReference type="Proteomes" id="UP000006034">
    <property type="component" value="Unassembled WGS sequence"/>
</dbReference>
<accession>E5Y3G8</accession>
<dbReference type="EMBL" id="ADCP02000001">
    <property type="protein sequence ID" value="EFV45464.1"/>
    <property type="molecule type" value="Genomic_DNA"/>
</dbReference>
<feature type="transmembrane region" description="Helical" evidence="1">
    <location>
        <begin position="66"/>
        <end position="89"/>
    </location>
</feature>
<feature type="transmembrane region" description="Helical" evidence="1">
    <location>
        <begin position="37"/>
        <end position="54"/>
    </location>
</feature>
<dbReference type="GO" id="GO:0015661">
    <property type="term" value="F:L-lysine efflux transmembrane transporter activity"/>
    <property type="evidence" value="ECO:0007669"/>
    <property type="project" value="InterPro"/>
</dbReference>
<reference evidence="2 3" key="2">
    <citation type="submission" date="2013-04" db="EMBL/GenBank/DDBJ databases">
        <title>The Genome Sequence of Bilophila wadsworthia 3_1_6.</title>
        <authorList>
            <consortium name="The Broad Institute Genomics Platform"/>
            <person name="Earl A."/>
            <person name="Ward D."/>
            <person name="Feldgarden M."/>
            <person name="Gevers D."/>
            <person name="Sibley C."/>
            <person name="Strauss J."/>
            <person name="Allen-Vercoe E."/>
            <person name="Walker B."/>
            <person name="Young S."/>
            <person name="Zeng Q."/>
            <person name="Gargeya S."/>
            <person name="Fitzgerald M."/>
            <person name="Haas B."/>
            <person name="Abouelleil A."/>
            <person name="Allen A.W."/>
            <person name="Alvarado L."/>
            <person name="Arachchi H.M."/>
            <person name="Berlin A.M."/>
            <person name="Chapman S.B."/>
            <person name="Gainer-Dewar J."/>
            <person name="Goldberg J."/>
            <person name="Griggs A."/>
            <person name="Gujja S."/>
            <person name="Hansen M."/>
            <person name="Howarth C."/>
            <person name="Imamovic A."/>
            <person name="Ireland A."/>
            <person name="Larimer J."/>
            <person name="McCowan C."/>
            <person name="Murphy C."/>
            <person name="Pearson M."/>
            <person name="Poon T.W."/>
            <person name="Priest M."/>
            <person name="Roberts A."/>
            <person name="Saif S."/>
            <person name="Shea T."/>
            <person name="Sisk P."/>
            <person name="Sykes S."/>
            <person name="Wortman J."/>
            <person name="Nusbaum C."/>
            <person name="Birren B."/>
        </authorList>
    </citation>
    <scope>NUCLEOTIDE SEQUENCE [LARGE SCALE GENOMIC DNA]</scope>
    <source>
        <strain evidence="2 3">3_1_6</strain>
    </source>
</reference>
<evidence type="ECO:0008006" key="4">
    <source>
        <dbReference type="Google" id="ProtNLM"/>
    </source>
</evidence>
<evidence type="ECO:0000256" key="1">
    <source>
        <dbReference type="SAM" id="Phobius"/>
    </source>
</evidence>
<keyword evidence="1" id="KW-0812">Transmembrane</keyword>
<dbReference type="InterPro" id="IPR005642">
    <property type="entry name" value="LysO"/>
</dbReference>
<dbReference type="PANTHER" id="PTHR35804:SF1">
    <property type="entry name" value="LYSINE EXPORTER LYSO"/>
    <property type="match status" value="1"/>
</dbReference>
<comment type="caution">
    <text evidence="2">The sequence shown here is derived from an EMBL/GenBank/DDBJ whole genome shotgun (WGS) entry which is preliminary data.</text>
</comment>
<keyword evidence="1" id="KW-1133">Transmembrane helix</keyword>
<sequence length="201" mass="21490">MKESIIVLFFFSFGVLGGRLDLLPADWLGLVHEASNLAVYAMLAAVGMSLGFDSRAWRILRDLKGWVVLVPLMIIVGTFLGGVAAWTMLDMSFRDVMAVAAGFGYYSLSSMLINQLADVSLGSMALISNMVRELVTLLFAPLFARVFGGLGPLSAAGAASDTCLPAIIRTSGERNTILGIFSGMVLTIAVPIFVTSIFAWL</sequence>
<feature type="transmembrane region" description="Helical" evidence="1">
    <location>
        <begin position="177"/>
        <end position="200"/>
    </location>
</feature>
<feature type="transmembrane region" description="Helical" evidence="1">
    <location>
        <begin position="134"/>
        <end position="157"/>
    </location>
</feature>
<dbReference type="PANTHER" id="PTHR35804">
    <property type="entry name" value="LYSINE EXPORTER LYSO"/>
    <property type="match status" value="1"/>
</dbReference>
<gene>
    <name evidence="2" type="ORF">HMPREF0179_00729</name>
</gene>
<evidence type="ECO:0000313" key="3">
    <source>
        <dbReference type="Proteomes" id="UP000006034"/>
    </source>
</evidence>
<dbReference type="HOGENOM" id="CLU_078428_1_0_7"/>
<proteinExistence type="predicted"/>